<comment type="caution">
    <text evidence="5">The sequence shown here is derived from an EMBL/GenBank/DDBJ whole genome shotgun (WGS) entry which is preliminary data.</text>
</comment>
<dbReference type="AlphaFoldDB" id="A0AAV0DYM7"/>
<evidence type="ECO:0000256" key="2">
    <source>
        <dbReference type="ARBA" id="ARBA00023163"/>
    </source>
</evidence>
<feature type="region of interest" description="Leucine repeat I (LRI)" evidence="3">
    <location>
        <begin position="280"/>
        <end position="340"/>
    </location>
</feature>
<keyword evidence="1" id="KW-0805">Transcription regulation</keyword>
<evidence type="ECO:0008006" key="7">
    <source>
        <dbReference type="Google" id="ProtNLM"/>
    </source>
</evidence>
<feature type="region of interest" description="Disordered" evidence="4">
    <location>
        <begin position="104"/>
        <end position="136"/>
    </location>
</feature>
<dbReference type="EMBL" id="CAMAPF010000150">
    <property type="protein sequence ID" value="CAH9109197.1"/>
    <property type="molecule type" value="Genomic_DNA"/>
</dbReference>
<comment type="caution">
    <text evidence="3">Lacks conserved residue(s) required for the propagation of feature annotation.</text>
</comment>
<dbReference type="InterPro" id="IPR005202">
    <property type="entry name" value="TF_GRAS"/>
</dbReference>
<evidence type="ECO:0000313" key="6">
    <source>
        <dbReference type="Proteomes" id="UP001152523"/>
    </source>
</evidence>
<dbReference type="Pfam" id="PF03514">
    <property type="entry name" value="GRAS"/>
    <property type="match status" value="1"/>
</dbReference>
<protein>
    <recommendedName>
        <fullName evidence="7">Scarecrow-like protein 14</fullName>
    </recommendedName>
</protein>
<name>A0AAV0DYM7_9ASTE</name>
<comment type="similarity">
    <text evidence="3">Belongs to the GRAS family.</text>
</comment>
<dbReference type="PANTHER" id="PTHR31636">
    <property type="entry name" value="OSJNBA0084A10.13 PROTEIN-RELATED"/>
    <property type="match status" value="1"/>
</dbReference>
<proteinExistence type="inferred from homology"/>
<feature type="compositionally biased region" description="Basic and acidic residues" evidence="4">
    <location>
        <begin position="200"/>
        <end position="212"/>
    </location>
</feature>
<evidence type="ECO:0000256" key="1">
    <source>
        <dbReference type="ARBA" id="ARBA00023015"/>
    </source>
</evidence>
<reference evidence="5" key="1">
    <citation type="submission" date="2022-07" db="EMBL/GenBank/DDBJ databases">
        <authorList>
            <person name="Macas J."/>
            <person name="Novak P."/>
            <person name="Neumann P."/>
        </authorList>
    </citation>
    <scope>NUCLEOTIDE SEQUENCE</scope>
</reference>
<feature type="short sequence motif" description="VHIID" evidence="3">
    <location>
        <begin position="390"/>
        <end position="394"/>
    </location>
</feature>
<gene>
    <name evidence="5" type="ORF">CEPIT_LOCUS18620</name>
</gene>
<keyword evidence="6" id="KW-1185">Reference proteome</keyword>
<feature type="region of interest" description="Disordered" evidence="4">
    <location>
        <begin position="238"/>
        <end position="276"/>
    </location>
</feature>
<dbReference type="PROSITE" id="PS50985">
    <property type="entry name" value="GRAS"/>
    <property type="match status" value="1"/>
</dbReference>
<evidence type="ECO:0000313" key="5">
    <source>
        <dbReference type="EMBL" id="CAH9109197.1"/>
    </source>
</evidence>
<keyword evidence="2" id="KW-0804">Transcription</keyword>
<feature type="compositionally biased region" description="Polar residues" evidence="4">
    <location>
        <begin position="115"/>
        <end position="127"/>
    </location>
</feature>
<evidence type="ECO:0000256" key="4">
    <source>
        <dbReference type="SAM" id="MobiDB-lite"/>
    </source>
</evidence>
<feature type="region of interest" description="VHIID" evidence="3">
    <location>
        <begin position="359"/>
        <end position="424"/>
    </location>
</feature>
<organism evidence="5 6">
    <name type="scientific">Cuscuta epithymum</name>
    <dbReference type="NCBI Taxonomy" id="186058"/>
    <lineage>
        <taxon>Eukaryota</taxon>
        <taxon>Viridiplantae</taxon>
        <taxon>Streptophyta</taxon>
        <taxon>Embryophyta</taxon>
        <taxon>Tracheophyta</taxon>
        <taxon>Spermatophyta</taxon>
        <taxon>Magnoliopsida</taxon>
        <taxon>eudicotyledons</taxon>
        <taxon>Gunneridae</taxon>
        <taxon>Pentapetalae</taxon>
        <taxon>asterids</taxon>
        <taxon>lamiids</taxon>
        <taxon>Solanales</taxon>
        <taxon>Convolvulaceae</taxon>
        <taxon>Cuscuteae</taxon>
        <taxon>Cuscuta</taxon>
        <taxon>Cuscuta subgen. Cuscuta</taxon>
    </lineage>
</organism>
<evidence type="ECO:0000256" key="3">
    <source>
        <dbReference type="PROSITE-ProRule" id="PRU01191"/>
    </source>
</evidence>
<dbReference type="Proteomes" id="UP001152523">
    <property type="component" value="Unassembled WGS sequence"/>
</dbReference>
<feature type="region of interest" description="Leucine repeat II (LRII)" evidence="3">
    <location>
        <begin position="440"/>
        <end position="472"/>
    </location>
</feature>
<feature type="region of interest" description="SAW" evidence="3">
    <location>
        <begin position="582"/>
        <end position="657"/>
    </location>
</feature>
<feature type="region of interest" description="Disordered" evidence="4">
    <location>
        <begin position="190"/>
        <end position="213"/>
    </location>
</feature>
<accession>A0AAV0DYM7</accession>
<sequence length="660" mass="74856">MDPPFSGLPDSVKTSRLEDGFFFSSSFQLSDDTPNNCFLASLDFMNNHLTATPPSNLFSSLPGELYSPNGDDPVAKYLNQILLEENINEKPCMFHDAIALKDADESFSKDPPPSSNTSDPAQWTVDPSESSESSNFSLNTNNIQVLNADDHGNMFSDSEAVLLFKRGMEEANKFLPAANIFFTDLDISPNNTSRGKKHQHPDENRFEDERSSKQSAVYVEEELSEAFDQVLLSDPKFPSRVKESQPEIVGKGMPHCDGKRRARMQQQQQQEEEDTTTEAVDLQTLLMSCAQSVAINDRKSANEQLKQIWLHCSPNGDADQRLAYFLARGLEVRLTGTGTELYRSGAPKGITAFDKLKAYQVYMSTCPFKKIAIDFANKMIYMASSKAKTLHIIDFGIHYGFQWPILLQHLSNRPGGPPKLRFTGIDYPKPGFRPSELIEETGRRLAKYCERFGVLFEYNAIATRNWETIKIKDLKLARRGEEIVAVNCSFRFKDVFDEIEVMGESPRDAVLRLIRKVNPSIFVQAVVNGSYGSPFFASRFRDALYHYSSFFDIFDTLLPRDDPQRLQFEDDHFGREALNVIGCEGTERVVRPETYKQWQWRNSRAGFKLLPLNPGLMAELKKKLKAGYHKQFLLDEDGDWMVQGWKGRVLCASSCWVPAK</sequence>